<accession>A0A810KW41</accession>
<dbReference type="KEGG" id="aser:Asera_06090"/>
<dbReference type="Proteomes" id="UP000680750">
    <property type="component" value="Chromosome"/>
</dbReference>
<proteinExistence type="predicted"/>
<feature type="compositionally biased region" description="Basic and acidic residues" evidence="1">
    <location>
        <begin position="12"/>
        <end position="23"/>
    </location>
</feature>
<evidence type="ECO:0000256" key="1">
    <source>
        <dbReference type="SAM" id="MobiDB-lite"/>
    </source>
</evidence>
<keyword evidence="3" id="KW-1185">Reference proteome</keyword>
<reference evidence="2" key="1">
    <citation type="submission" date="2020-08" db="EMBL/GenBank/DDBJ databases">
        <title>Whole genome shotgun sequence of Actinocatenispora sera NBRC 101916.</title>
        <authorList>
            <person name="Komaki H."/>
            <person name="Tamura T."/>
        </authorList>
    </citation>
    <scope>NUCLEOTIDE SEQUENCE</scope>
    <source>
        <strain evidence="2">NBRC 101916</strain>
    </source>
</reference>
<feature type="region of interest" description="Disordered" evidence="1">
    <location>
        <begin position="1"/>
        <end position="26"/>
    </location>
</feature>
<gene>
    <name evidence="2" type="ORF">Asera_06090</name>
</gene>
<sequence length="70" mass="7712">MAANSRLGAITPDRRGEASDHMPVKRKAGLTRIVRRSGGPADLHPLWACSERLVRTAALSAKTPFRRRYG</sequence>
<evidence type="ECO:0000313" key="3">
    <source>
        <dbReference type="Proteomes" id="UP000680750"/>
    </source>
</evidence>
<name>A0A810KW41_9ACTN</name>
<evidence type="ECO:0000313" key="2">
    <source>
        <dbReference type="EMBL" id="BCJ26501.1"/>
    </source>
</evidence>
<organism evidence="2 3">
    <name type="scientific">Actinocatenispora sera</name>
    <dbReference type="NCBI Taxonomy" id="390989"/>
    <lineage>
        <taxon>Bacteria</taxon>
        <taxon>Bacillati</taxon>
        <taxon>Actinomycetota</taxon>
        <taxon>Actinomycetes</taxon>
        <taxon>Micromonosporales</taxon>
        <taxon>Micromonosporaceae</taxon>
        <taxon>Actinocatenispora</taxon>
    </lineage>
</organism>
<protein>
    <submittedName>
        <fullName evidence="2">Uncharacterized protein</fullName>
    </submittedName>
</protein>
<dbReference type="EMBL" id="AP023354">
    <property type="protein sequence ID" value="BCJ26501.1"/>
    <property type="molecule type" value="Genomic_DNA"/>
</dbReference>
<dbReference type="AlphaFoldDB" id="A0A810KW41"/>